<feature type="compositionally biased region" description="Low complexity" evidence="1">
    <location>
        <begin position="167"/>
        <end position="179"/>
    </location>
</feature>
<evidence type="ECO:0000313" key="2">
    <source>
        <dbReference type="EMBL" id="KAF1967133.1"/>
    </source>
</evidence>
<dbReference type="AlphaFoldDB" id="A0A6A5UPM3"/>
<dbReference type="Gene3D" id="3.30.40.10">
    <property type="entry name" value="Zinc/RING finger domain, C3HC4 (zinc finger)"/>
    <property type="match status" value="1"/>
</dbReference>
<feature type="compositionally biased region" description="Acidic residues" evidence="1">
    <location>
        <begin position="97"/>
        <end position="121"/>
    </location>
</feature>
<protein>
    <submittedName>
        <fullName evidence="2">Uncharacterized protein</fullName>
    </submittedName>
</protein>
<accession>A0A6A5UPM3</accession>
<reference evidence="2" key="1">
    <citation type="journal article" date="2020" name="Stud. Mycol.">
        <title>101 Dothideomycetes genomes: a test case for predicting lifestyles and emergence of pathogens.</title>
        <authorList>
            <person name="Haridas S."/>
            <person name="Albert R."/>
            <person name="Binder M."/>
            <person name="Bloem J."/>
            <person name="Labutti K."/>
            <person name="Salamov A."/>
            <person name="Andreopoulos B."/>
            <person name="Baker S."/>
            <person name="Barry K."/>
            <person name="Bills G."/>
            <person name="Bluhm B."/>
            <person name="Cannon C."/>
            <person name="Castanera R."/>
            <person name="Culley D."/>
            <person name="Daum C."/>
            <person name="Ezra D."/>
            <person name="Gonzalez J."/>
            <person name="Henrissat B."/>
            <person name="Kuo A."/>
            <person name="Liang C."/>
            <person name="Lipzen A."/>
            <person name="Lutzoni F."/>
            <person name="Magnuson J."/>
            <person name="Mondo S."/>
            <person name="Nolan M."/>
            <person name="Ohm R."/>
            <person name="Pangilinan J."/>
            <person name="Park H.-J."/>
            <person name="Ramirez L."/>
            <person name="Alfaro M."/>
            <person name="Sun H."/>
            <person name="Tritt A."/>
            <person name="Yoshinaga Y."/>
            <person name="Zwiers L.-H."/>
            <person name="Turgeon B."/>
            <person name="Goodwin S."/>
            <person name="Spatafora J."/>
            <person name="Crous P."/>
            <person name="Grigoriev I."/>
        </authorList>
    </citation>
    <scope>NUCLEOTIDE SEQUENCE</scope>
    <source>
        <strain evidence="2">CBS 107.79</strain>
    </source>
</reference>
<organism evidence="2 3">
    <name type="scientific">Bimuria novae-zelandiae CBS 107.79</name>
    <dbReference type="NCBI Taxonomy" id="1447943"/>
    <lineage>
        <taxon>Eukaryota</taxon>
        <taxon>Fungi</taxon>
        <taxon>Dikarya</taxon>
        <taxon>Ascomycota</taxon>
        <taxon>Pezizomycotina</taxon>
        <taxon>Dothideomycetes</taxon>
        <taxon>Pleosporomycetidae</taxon>
        <taxon>Pleosporales</taxon>
        <taxon>Massarineae</taxon>
        <taxon>Didymosphaeriaceae</taxon>
        <taxon>Bimuria</taxon>
    </lineage>
</organism>
<dbReference type="EMBL" id="ML976737">
    <property type="protein sequence ID" value="KAF1967133.1"/>
    <property type="molecule type" value="Genomic_DNA"/>
</dbReference>
<dbReference type="SUPFAM" id="SSF57850">
    <property type="entry name" value="RING/U-box"/>
    <property type="match status" value="1"/>
</dbReference>
<gene>
    <name evidence="2" type="ORF">BU23DRAFT_304489</name>
</gene>
<dbReference type="InterPro" id="IPR013083">
    <property type="entry name" value="Znf_RING/FYVE/PHD"/>
</dbReference>
<feature type="compositionally biased region" description="Acidic residues" evidence="1">
    <location>
        <begin position="180"/>
        <end position="226"/>
    </location>
</feature>
<sequence>MSGNNQTPLNPAIKFMIHNFHHYQPVDVDDECSICREPYSLPVPGQAHDGTPTHAVLIEGIPGCNGHCFHQNCILGHINSGMPNRNRCPLDRTVWFETDDESSDEENESSDEEDEADEGDNDNTYLPMHPPRHDSLAWARRVINAAQVIVDSVDNAAQRRMRVAHASQQSSGSSLTSIQAEDDTDQEMTDASDDETVVQENFEEDSEEEGNENDYDMMGTDEELDESDWRWLDYDEPENPKDGDYIP</sequence>
<dbReference type="Proteomes" id="UP000800036">
    <property type="component" value="Unassembled WGS sequence"/>
</dbReference>
<keyword evidence="3" id="KW-1185">Reference proteome</keyword>
<feature type="compositionally biased region" description="Basic and acidic residues" evidence="1">
    <location>
        <begin position="227"/>
        <end position="247"/>
    </location>
</feature>
<evidence type="ECO:0000313" key="3">
    <source>
        <dbReference type="Proteomes" id="UP000800036"/>
    </source>
</evidence>
<evidence type="ECO:0000256" key="1">
    <source>
        <dbReference type="SAM" id="MobiDB-lite"/>
    </source>
</evidence>
<proteinExistence type="predicted"/>
<feature type="region of interest" description="Disordered" evidence="1">
    <location>
        <begin position="161"/>
        <end position="247"/>
    </location>
</feature>
<feature type="region of interest" description="Disordered" evidence="1">
    <location>
        <begin position="97"/>
        <end position="132"/>
    </location>
</feature>
<name>A0A6A5UPM3_9PLEO</name>